<keyword evidence="2" id="KW-1185">Reference proteome</keyword>
<evidence type="ECO:0000313" key="1">
    <source>
        <dbReference type="EMBL" id="KAJ3803856.1"/>
    </source>
</evidence>
<comment type="caution">
    <text evidence="1">The sequence shown here is derived from an EMBL/GenBank/DDBJ whole genome shotgun (WGS) entry which is preliminary data.</text>
</comment>
<protein>
    <submittedName>
        <fullName evidence="1">Uncharacterized protein</fullName>
    </submittedName>
</protein>
<name>A0ACC1THE5_9AGAR</name>
<sequence length="313" mass="35434">MWLKSYFNLKDDRAIWGKIADTILAGPKATPRIERNFDPNVKINYFAQSWETKTRARPETLKRMIKTAKTIGLRLEGLNLSRETRRNRPIWYHTEANDRIRSSSFNYTGTIKCLRENHKIQTVGQTEDLASMSTKETHIPWNECECPDCVEIAELTGCDHPHDCYTKATELLNLLDSKWDPRASSTEDDEEDPAVYADGWKEFDARMTTFGPISETARIFTEGKSSKMPISPNTSPRIKCKPEDVLTTATAAGIERKQGEEEACGGTGLAIEKEGQTTQTKYRTPRMYGTDRQAAELYSILKAVEATPADEPL</sequence>
<gene>
    <name evidence="1" type="ORF">F5876DRAFT_9891</name>
</gene>
<evidence type="ECO:0000313" key="2">
    <source>
        <dbReference type="Proteomes" id="UP001163835"/>
    </source>
</evidence>
<reference evidence="1" key="1">
    <citation type="submission" date="2022-09" db="EMBL/GenBank/DDBJ databases">
        <title>A Global Phylogenomic Analysis of the Shiitake Genus Lentinula.</title>
        <authorList>
            <consortium name="DOE Joint Genome Institute"/>
            <person name="Sierra-Patev S."/>
            <person name="Min B."/>
            <person name="Naranjo-Ortiz M."/>
            <person name="Looney B."/>
            <person name="Konkel Z."/>
            <person name="Slot J.C."/>
            <person name="Sakamoto Y."/>
            <person name="Steenwyk J.L."/>
            <person name="Rokas A."/>
            <person name="Carro J."/>
            <person name="Camarero S."/>
            <person name="Ferreira P."/>
            <person name="Molpeceres G."/>
            <person name="Ruiz-Duenas F.J."/>
            <person name="Serrano A."/>
            <person name="Henrissat B."/>
            <person name="Drula E."/>
            <person name="Hughes K.W."/>
            <person name="Mata J.L."/>
            <person name="Ishikawa N.K."/>
            <person name="Vargas-Isla R."/>
            <person name="Ushijima S."/>
            <person name="Smith C.A."/>
            <person name="Ahrendt S."/>
            <person name="Andreopoulos W."/>
            <person name="He G."/>
            <person name="Labutti K."/>
            <person name="Lipzen A."/>
            <person name="Ng V."/>
            <person name="Riley R."/>
            <person name="Sandor L."/>
            <person name="Barry K."/>
            <person name="Martinez A.T."/>
            <person name="Xiao Y."/>
            <person name="Gibbons J.G."/>
            <person name="Terashima K."/>
            <person name="Grigoriev I.V."/>
            <person name="Hibbett D.S."/>
        </authorList>
    </citation>
    <scope>NUCLEOTIDE SEQUENCE</scope>
    <source>
        <strain evidence="1">TMI1499</strain>
    </source>
</reference>
<feature type="non-terminal residue" evidence="1">
    <location>
        <position position="313"/>
    </location>
</feature>
<organism evidence="1 2">
    <name type="scientific">Lentinula aff. lateritia</name>
    <dbReference type="NCBI Taxonomy" id="2804960"/>
    <lineage>
        <taxon>Eukaryota</taxon>
        <taxon>Fungi</taxon>
        <taxon>Dikarya</taxon>
        <taxon>Basidiomycota</taxon>
        <taxon>Agaricomycotina</taxon>
        <taxon>Agaricomycetes</taxon>
        <taxon>Agaricomycetidae</taxon>
        <taxon>Agaricales</taxon>
        <taxon>Marasmiineae</taxon>
        <taxon>Omphalotaceae</taxon>
        <taxon>Lentinula</taxon>
    </lineage>
</organism>
<dbReference type="Proteomes" id="UP001163835">
    <property type="component" value="Unassembled WGS sequence"/>
</dbReference>
<accession>A0ACC1THE5</accession>
<proteinExistence type="predicted"/>
<dbReference type="EMBL" id="MU796650">
    <property type="protein sequence ID" value="KAJ3803856.1"/>
    <property type="molecule type" value="Genomic_DNA"/>
</dbReference>